<organism evidence="11 12">
    <name type="scientific">Halobacillus dabanensis</name>
    <dbReference type="NCBI Taxonomy" id="240302"/>
    <lineage>
        <taxon>Bacteria</taxon>
        <taxon>Bacillati</taxon>
        <taxon>Bacillota</taxon>
        <taxon>Bacilli</taxon>
        <taxon>Bacillales</taxon>
        <taxon>Bacillaceae</taxon>
        <taxon>Halobacillus</taxon>
    </lineage>
</organism>
<evidence type="ECO:0000256" key="7">
    <source>
        <dbReference type="ARBA" id="ARBA00022801"/>
    </source>
</evidence>
<evidence type="ECO:0000256" key="3">
    <source>
        <dbReference type="ARBA" id="ARBA00004496"/>
    </source>
</evidence>
<keyword evidence="7" id="KW-0378">Hydrolase</keyword>
<feature type="active site" evidence="9">
    <location>
        <position position="80"/>
    </location>
</feature>
<dbReference type="GO" id="GO:0016920">
    <property type="term" value="F:pyroglutamyl-peptidase activity"/>
    <property type="evidence" value="ECO:0007669"/>
    <property type="project" value="UniProtKB-EC"/>
</dbReference>
<dbReference type="PANTHER" id="PTHR23402:SF1">
    <property type="entry name" value="PYROGLUTAMYL-PEPTIDASE I"/>
    <property type="match status" value="1"/>
</dbReference>
<evidence type="ECO:0000256" key="4">
    <source>
        <dbReference type="ARBA" id="ARBA00006641"/>
    </source>
</evidence>
<comment type="subcellular location">
    <subcellularLocation>
        <location evidence="3">Cytoplasm</location>
    </subcellularLocation>
</comment>
<reference evidence="12" key="1">
    <citation type="submission" date="2016-10" db="EMBL/GenBank/DDBJ databases">
        <authorList>
            <person name="Varghese N."/>
            <person name="Submissions S."/>
        </authorList>
    </citation>
    <scope>NUCLEOTIDE SEQUENCE [LARGE SCALE GENOMIC DNA]</scope>
    <source>
        <strain evidence="12">CGMCC 1.3704</strain>
    </source>
</reference>
<dbReference type="InterPro" id="IPR036440">
    <property type="entry name" value="Peptidase_C15-like_sf"/>
</dbReference>
<dbReference type="CDD" id="cd00501">
    <property type="entry name" value="Peptidase_C15"/>
    <property type="match status" value="1"/>
</dbReference>
<keyword evidence="8" id="KW-0788">Thiol protease</keyword>
<dbReference type="SUPFAM" id="SSF53182">
    <property type="entry name" value="Pyrrolidone carboxyl peptidase (pyroglutamate aminopeptidase)"/>
    <property type="match status" value="1"/>
</dbReference>
<evidence type="ECO:0000256" key="9">
    <source>
        <dbReference type="PROSITE-ProRule" id="PRU10076"/>
    </source>
</evidence>
<dbReference type="PROSITE" id="PS01333">
    <property type="entry name" value="PYRASE_GLU"/>
    <property type="match status" value="1"/>
</dbReference>
<dbReference type="Proteomes" id="UP000183557">
    <property type="component" value="Unassembled WGS sequence"/>
</dbReference>
<evidence type="ECO:0000256" key="2">
    <source>
        <dbReference type="ARBA" id="ARBA00002280"/>
    </source>
</evidence>
<evidence type="ECO:0000256" key="5">
    <source>
        <dbReference type="ARBA" id="ARBA00022490"/>
    </source>
</evidence>
<dbReference type="PRINTS" id="PR00706">
    <property type="entry name" value="PYROGLUPTASE"/>
</dbReference>
<evidence type="ECO:0000256" key="10">
    <source>
        <dbReference type="SAM" id="MobiDB-lite"/>
    </source>
</evidence>
<feature type="compositionally biased region" description="Basic and acidic residues" evidence="10">
    <location>
        <begin position="89"/>
        <end position="109"/>
    </location>
</feature>
<dbReference type="InterPro" id="IPR033693">
    <property type="entry name" value="PGPEP1_Glu_AS"/>
</dbReference>
<evidence type="ECO:0000313" key="11">
    <source>
        <dbReference type="EMBL" id="SFJ53811.1"/>
    </source>
</evidence>
<dbReference type="InterPro" id="IPR016125">
    <property type="entry name" value="Peptidase_C15-like"/>
</dbReference>
<dbReference type="RefSeq" id="WP_075035583.1">
    <property type="nucleotide sequence ID" value="NZ_FOSB01000002.1"/>
</dbReference>
<comment type="function">
    <text evidence="2">Removes 5-oxoproline from various penultimate amino acid residues except L-proline.</text>
</comment>
<evidence type="ECO:0000256" key="8">
    <source>
        <dbReference type="ARBA" id="ARBA00022807"/>
    </source>
</evidence>
<name>A0A1I3S8D4_HALDA</name>
<proteinExistence type="inferred from homology"/>
<keyword evidence="12" id="KW-1185">Reference proteome</keyword>
<gene>
    <name evidence="11" type="ORF">SAMN04487936_102531</name>
</gene>
<comment type="catalytic activity">
    <reaction evidence="1 9">
        <text>Release of an N-terminal pyroglutamyl group from a polypeptide, the second amino acid generally not being Pro.</text>
        <dbReference type="EC" id="3.4.19.3"/>
    </reaction>
</comment>
<dbReference type="GO" id="GO:0005829">
    <property type="term" value="C:cytosol"/>
    <property type="evidence" value="ECO:0007669"/>
    <property type="project" value="InterPro"/>
</dbReference>
<dbReference type="InterPro" id="IPR000816">
    <property type="entry name" value="Peptidase_C15"/>
</dbReference>
<dbReference type="Pfam" id="PF01470">
    <property type="entry name" value="Peptidase_C15"/>
    <property type="match status" value="1"/>
</dbReference>
<protein>
    <recommendedName>
        <fullName evidence="9">Pyroglutamyl-peptidase I</fullName>
        <ecNumber evidence="9">3.4.19.3</ecNumber>
    </recommendedName>
</protein>
<dbReference type="Gene3D" id="3.40.630.20">
    <property type="entry name" value="Peptidase C15, pyroglutamyl peptidase I-like"/>
    <property type="match status" value="1"/>
</dbReference>
<accession>A0A1I3S8D4</accession>
<feature type="region of interest" description="Disordered" evidence="10">
    <location>
        <begin position="87"/>
        <end position="109"/>
    </location>
</feature>
<dbReference type="GO" id="GO:0006508">
    <property type="term" value="P:proteolysis"/>
    <property type="evidence" value="ECO:0007669"/>
    <property type="project" value="UniProtKB-KW"/>
</dbReference>
<dbReference type="PIRSF" id="PIRSF015592">
    <property type="entry name" value="Prld-crbxl_pptds"/>
    <property type="match status" value="1"/>
</dbReference>
<evidence type="ECO:0000256" key="1">
    <source>
        <dbReference type="ARBA" id="ARBA00001770"/>
    </source>
</evidence>
<keyword evidence="5" id="KW-0963">Cytoplasm</keyword>
<sequence length="201" mass="22420">MKKLLLTGFEPFLDFPINPTTQIVEELKGKELNGYRIEGRILPVDYNNSGHGILKHINDIEPDAVLSLGLDAGRYKITPERIAINCNESSERDNEGNKPDGEPIQKEGPDGLFSTLPIKSFVEVLQSKGYPAEVSNSAGTYLCNHVMYQTLYHFHVNHQNIPSGFIHIPASHELAVQHGKLPSWSQKDLTDAVKHIIQLLS</sequence>
<dbReference type="AlphaFoldDB" id="A0A1I3S8D4"/>
<keyword evidence="6" id="KW-0645">Protease</keyword>
<dbReference type="PANTHER" id="PTHR23402">
    <property type="entry name" value="PROTEASE FAMILY C15 PYROGLUTAMYL-PEPTIDASE I-RELATED"/>
    <property type="match status" value="1"/>
</dbReference>
<comment type="similarity">
    <text evidence="4">Belongs to the peptidase C15 family.</text>
</comment>
<dbReference type="EC" id="3.4.19.3" evidence="9"/>
<dbReference type="NCBIfam" id="NF009676">
    <property type="entry name" value="PRK13197.1"/>
    <property type="match status" value="1"/>
</dbReference>
<dbReference type="OrthoDB" id="9779738at2"/>
<dbReference type="EMBL" id="FOSB01000002">
    <property type="protein sequence ID" value="SFJ53811.1"/>
    <property type="molecule type" value="Genomic_DNA"/>
</dbReference>
<evidence type="ECO:0000313" key="12">
    <source>
        <dbReference type="Proteomes" id="UP000183557"/>
    </source>
</evidence>
<evidence type="ECO:0000256" key="6">
    <source>
        <dbReference type="ARBA" id="ARBA00022670"/>
    </source>
</evidence>